<dbReference type="PROSITE" id="PS51257">
    <property type="entry name" value="PROKAR_LIPOPROTEIN"/>
    <property type="match status" value="1"/>
</dbReference>
<evidence type="ECO:0000313" key="1">
    <source>
        <dbReference type="EMBL" id="QEC54971.1"/>
    </source>
</evidence>
<dbReference type="InterPro" id="IPR025366">
    <property type="entry name" value="DUF4270"/>
</dbReference>
<reference evidence="1 2" key="1">
    <citation type="journal article" date="2015" name="Int. J. Syst. Evol. Microbiol.">
        <title>Flavisolibacter ginsenosidimutans sp. nov., with ginsenoside-converting activity isolated from soil used for cultivating ginseng.</title>
        <authorList>
            <person name="Zhao Y."/>
            <person name="Liu Q."/>
            <person name="Kang M.S."/>
            <person name="Jin F."/>
            <person name="Yu H."/>
            <person name="Im W.T."/>
        </authorList>
    </citation>
    <scope>NUCLEOTIDE SEQUENCE [LARGE SCALE GENOMIC DNA]</scope>
    <source>
        <strain evidence="1 2">Gsoil 636</strain>
    </source>
</reference>
<keyword evidence="2" id="KW-1185">Reference proteome</keyword>
<evidence type="ECO:0000313" key="2">
    <source>
        <dbReference type="Proteomes" id="UP000321204"/>
    </source>
</evidence>
<dbReference type="KEGG" id="fgg:FSB75_03320"/>
<dbReference type="Pfam" id="PF14092">
    <property type="entry name" value="DUF4270"/>
    <property type="match status" value="1"/>
</dbReference>
<name>A0A5B8UE59_9BACT</name>
<dbReference type="Proteomes" id="UP000321204">
    <property type="component" value="Chromosome"/>
</dbReference>
<gene>
    <name evidence="1" type="ORF">FSB75_03320</name>
</gene>
<dbReference type="EMBL" id="CP042433">
    <property type="protein sequence ID" value="QEC54971.1"/>
    <property type="molecule type" value="Genomic_DNA"/>
</dbReference>
<accession>A0A5B8UE59</accession>
<proteinExistence type="predicted"/>
<dbReference type="AlphaFoldDB" id="A0A5B8UE59"/>
<dbReference type="OrthoDB" id="1466062at2"/>
<protein>
    <submittedName>
        <fullName evidence="1">DUF4270 domain-containing protein</fullName>
    </submittedName>
</protein>
<dbReference type="RefSeq" id="WP_146782726.1">
    <property type="nucleotide sequence ID" value="NZ_BAABIO010000006.1"/>
</dbReference>
<sequence>MNFKGLSVLLFTAFLVLFFSCTKINESTELGSDLIPAVDNVHTFDTTLDLQAAYHFFNDTTKTLISDYMALGQTTDPVFGTSKADMYFTLSSSAYGTYPFKTAYPNNTDSLKIDSVVLSLAYKGSYGDTTSLINVSVSEITSPRANFNDTTLYRFDNGSIATGSVLGSKTFALKDLKDSILVGRKPSDTAVKAANVLRIRLNNSIAQKLISFDTSSTSGKGGYYSDSTFRLLFRGLAVKATSASGNGAFGYFNLYDNANTQLIVYFRSTVNNVTDTTSATFVHSAYSQINSIQRTPGGPYLANLNVSNPQQLYVQSFPAGSYVGIKIPGLDAFPNKVIHRAEIIACKVPDATGVDNIFTPPSRLLLDRRVPSSASDSAYSFENDLQVGSDGSLNFVAFGGTLGADNAYRFNITRYVQGIVTRKERNDSLRLYAPLRSNLFAKNLNQYISVPNLQYIADGRVVLYGPAVANPAMRLRLRIIYSNL</sequence>
<organism evidence="1 2">
    <name type="scientific">Flavisolibacter ginsenosidimutans</name>
    <dbReference type="NCBI Taxonomy" id="661481"/>
    <lineage>
        <taxon>Bacteria</taxon>
        <taxon>Pseudomonadati</taxon>
        <taxon>Bacteroidota</taxon>
        <taxon>Chitinophagia</taxon>
        <taxon>Chitinophagales</taxon>
        <taxon>Chitinophagaceae</taxon>
        <taxon>Flavisolibacter</taxon>
    </lineage>
</organism>